<evidence type="ECO:0000313" key="7">
    <source>
        <dbReference type="EMBL" id="GIH74737.1"/>
    </source>
</evidence>
<dbReference type="GO" id="GO:0043531">
    <property type="term" value="F:ADP binding"/>
    <property type="evidence" value="ECO:0007669"/>
    <property type="project" value="InterPro"/>
</dbReference>
<dbReference type="Gene3D" id="1.25.40.10">
    <property type="entry name" value="Tetratricopeptide repeat domain"/>
    <property type="match status" value="2"/>
</dbReference>
<dbReference type="InterPro" id="IPR051677">
    <property type="entry name" value="AfsR-DnrI-RedD_regulator"/>
</dbReference>
<dbReference type="GO" id="GO:0006355">
    <property type="term" value="P:regulation of DNA-templated transcription"/>
    <property type="evidence" value="ECO:0007669"/>
    <property type="project" value="InterPro"/>
</dbReference>
<comment type="similarity">
    <text evidence="1">Belongs to the AfsR/DnrI/RedD regulatory family.</text>
</comment>
<evidence type="ECO:0000259" key="6">
    <source>
        <dbReference type="PROSITE" id="PS51755"/>
    </source>
</evidence>
<dbReference type="RefSeq" id="WP_203889455.1">
    <property type="nucleotide sequence ID" value="NZ_BOOH01000011.1"/>
</dbReference>
<dbReference type="InterPro" id="IPR011990">
    <property type="entry name" value="TPR-like_helical_dom_sf"/>
</dbReference>
<dbReference type="InterPro" id="IPR036388">
    <property type="entry name" value="WH-like_DNA-bd_sf"/>
</dbReference>
<dbReference type="InterPro" id="IPR005158">
    <property type="entry name" value="BTAD"/>
</dbReference>
<dbReference type="EMBL" id="BOOH01000011">
    <property type="protein sequence ID" value="GIH74737.1"/>
    <property type="molecule type" value="Genomic_DNA"/>
</dbReference>
<evidence type="ECO:0000256" key="2">
    <source>
        <dbReference type="ARBA" id="ARBA00023015"/>
    </source>
</evidence>
<dbReference type="InterPro" id="IPR016032">
    <property type="entry name" value="Sig_transdc_resp-reg_C-effctor"/>
</dbReference>
<protein>
    <submittedName>
        <fullName evidence="7">SARP family transcriptional regulator</fullName>
    </submittedName>
</protein>
<dbReference type="PANTHER" id="PTHR35807:SF1">
    <property type="entry name" value="TRANSCRIPTIONAL REGULATOR REDD"/>
    <property type="match status" value="1"/>
</dbReference>
<sequence length="861" mass="95287">MEFRIMGPLEVRDGTRDRTPTAPKHRDLLAIFVLNARRPLTVERLRALLWPHEEGERSDSLVRGYIGQLRRLIGKDVITTVAGTYTLAVGEDQLDLDRFRRLVARGERDDLLEALALWRGPVLADVDPEGLRWVETGRLREELEELRLLALDRRIGLDLDAGRHREVLAELRQLVTRHPSWQRFRGQYMLALYRSGRRVDALTAYSALRDELDDGHAIEPDPEIQLLYHRMLHDDVSLHVSAGPPVLLPHDVAHFTDRQDLVDRVIGGHVVVHGPAGVGKSALAVHATWRRRESFPDGILYADLREASSPAAVLEDFLRWLGCPAQAVPATAEQRERLLRTYAANRRLLVLLDNASDEGQVRPLLTACPTVVTSRSALGGLTGAARVPVGVLDDDAAAELLVKLIGPDRGDVSELVRICDGLPIALRIVGSWLAARPDWTVGYLVRLLEDERSRLDRLNVGDQALRSVFSIGYDGLPEKARRSLRALGALPGNDFAEWAAARCGGEAETLVEAGLLERHVIDVAGQARYRMHPLTRLFARGLLGEGEIRDVLADLAAAAVVRVRSSRFPLISGDLREASATRDIRESVEWLRAERAFLVGLTAELHRAGLDDECRRLAHLLVPFLDRHRFLDDWRQVTELALLAARRAGDLRGEALILRDQGDLHRAERRWDLAHDRLRLALGVFLREGDGDNVTRTRRRLGQVQFELGDAARAERTLTACLGSAGNPRDAAETLHALGAVLGRTGRPDEAVGRLTESAGLFAGLADRHRQADALLELAGVRLAQRLAADARQAAEQARGIAVRLGDRLLDARALLALARVNLAEGAPDRARALAGEAMRTFDEIGDDRGRDEALDLLARA</sequence>
<evidence type="ECO:0000256" key="3">
    <source>
        <dbReference type="ARBA" id="ARBA00023125"/>
    </source>
</evidence>
<feature type="domain" description="OmpR/PhoB-type" evidence="6">
    <location>
        <begin position="1"/>
        <end position="90"/>
    </location>
</feature>
<dbReference type="SUPFAM" id="SSF52540">
    <property type="entry name" value="P-loop containing nucleoside triphosphate hydrolases"/>
    <property type="match status" value="1"/>
</dbReference>
<dbReference type="CDD" id="cd15831">
    <property type="entry name" value="BTAD"/>
    <property type="match status" value="1"/>
</dbReference>
<dbReference type="SMART" id="SM00862">
    <property type="entry name" value="Trans_reg_C"/>
    <property type="match status" value="1"/>
</dbReference>
<dbReference type="PRINTS" id="PR00364">
    <property type="entry name" value="DISEASERSIST"/>
</dbReference>
<dbReference type="SUPFAM" id="SSF48452">
    <property type="entry name" value="TPR-like"/>
    <property type="match status" value="3"/>
</dbReference>
<keyword evidence="4" id="KW-0804">Transcription</keyword>
<organism evidence="7 8">
    <name type="scientific">Planobispora longispora</name>
    <dbReference type="NCBI Taxonomy" id="28887"/>
    <lineage>
        <taxon>Bacteria</taxon>
        <taxon>Bacillati</taxon>
        <taxon>Actinomycetota</taxon>
        <taxon>Actinomycetes</taxon>
        <taxon>Streptosporangiales</taxon>
        <taxon>Streptosporangiaceae</taxon>
        <taxon>Planobispora</taxon>
    </lineage>
</organism>
<proteinExistence type="inferred from homology"/>
<dbReference type="Pfam" id="PF03704">
    <property type="entry name" value="BTAD"/>
    <property type="match status" value="1"/>
</dbReference>
<keyword evidence="8" id="KW-1185">Reference proteome</keyword>
<keyword evidence="2" id="KW-0805">Transcription regulation</keyword>
<dbReference type="SMART" id="SM01043">
    <property type="entry name" value="BTAD"/>
    <property type="match status" value="1"/>
</dbReference>
<evidence type="ECO:0000256" key="4">
    <source>
        <dbReference type="ARBA" id="ARBA00023163"/>
    </source>
</evidence>
<dbReference type="InterPro" id="IPR001867">
    <property type="entry name" value="OmpR/PhoB-type_DNA-bd"/>
</dbReference>
<dbReference type="Gene3D" id="3.40.50.300">
    <property type="entry name" value="P-loop containing nucleotide triphosphate hydrolases"/>
    <property type="match status" value="1"/>
</dbReference>
<accession>A0A8J3RFF5</accession>
<gene>
    <name evidence="7" type="ORF">Plo01_11660</name>
</gene>
<dbReference type="Pfam" id="PF00486">
    <property type="entry name" value="Trans_reg_C"/>
    <property type="match status" value="1"/>
</dbReference>
<dbReference type="GO" id="GO:0000160">
    <property type="term" value="P:phosphorelay signal transduction system"/>
    <property type="evidence" value="ECO:0007669"/>
    <property type="project" value="InterPro"/>
</dbReference>
<dbReference type="PANTHER" id="PTHR35807">
    <property type="entry name" value="TRANSCRIPTIONAL REGULATOR REDD-RELATED"/>
    <property type="match status" value="1"/>
</dbReference>
<evidence type="ECO:0000256" key="5">
    <source>
        <dbReference type="PROSITE-ProRule" id="PRU01091"/>
    </source>
</evidence>
<dbReference type="Gene3D" id="1.10.10.10">
    <property type="entry name" value="Winged helix-like DNA-binding domain superfamily/Winged helix DNA-binding domain"/>
    <property type="match status" value="1"/>
</dbReference>
<name>A0A8J3RFF5_9ACTN</name>
<keyword evidence="3 5" id="KW-0238">DNA-binding</keyword>
<evidence type="ECO:0000256" key="1">
    <source>
        <dbReference type="ARBA" id="ARBA00005820"/>
    </source>
</evidence>
<dbReference type="AlphaFoldDB" id="A0A8J3RFF5"/>
<comment type="caution">
    <text evidence="7">The sequence shown here is derived from an EMBL/GenBank/DDBJ whole genome shotgun (WGS) entry which is preliminary data.</text>
</comment>
<dbReference type="PROSITE" id="PS51755">
    <property type="entry name" value="OMPR_PHOB"/>
    <property type="match status" value="1"/>
</dbReference>
<dbReference type="Proteomes" id="UP000616724">
    <property type="component" value="Unassembled WGS sequence"/>
</dbReference>
<feature type="DNA-binding region" description="OmpR/PhoB-type" evidence="5">
    <location>
        <begin position="1"/>
        <end position="90"/>
    </location>
</feature>
<dbReference type="GO" id="GO:0003677">
    <property type="term" value="F:DNA binding"/>
    <property type="evidence" value="ECO:0007669"/>
    <property type="project" value="UniProtKB-UniRule"/>
</dbReference>
<dbReference type="SUPFAM" id="SSF46894">
    <property type="entry name" value="C-terminal effector domain of the bipartite response regulators"/>
    <property type="match status" value="1"/>
</dbReference>
<evidence type="ECO:0000313" key="8">
    <source>
        <dbReference type="Proteomes" id="UP000616724"/>
    </source>
</evidence>
<dbReference type="InterPro" id="IPR027417">
    <property type="entry name" value="P-loop_NTPase"/>
</dbReference>
<reference evidence="7 8" key="1">
    <citation type="submission" date="2021-01" db="EMBL/GenBank/DDBJ databases">
        <title>Whole genome shotgun sequence of Planobispora longispora NBRC 13918.</title>
        <authorList>
            <person name="Komaki H."/>
            <person name="Tamura T."/>
        </authorList>
    </citation>
    <scope>NUCLEOTIDE SEQUENCE [LARGE SCALE GENOMIC DNA]</scope>
    <source>
        <strain evidence="7 8">NBRC 13918</strain>
    </source>
</reference>